<keyword evidence="2" id="KW-0489">Methyltransferase</keyword>
<proteinExistence type="inferred from homology"/>
<accession>A0A9X0QG98</accession>
<dbReference type="InterPro" id="IPR013216">
    <property type="entry name" value="Methyltransf_11"/>
</dbReference>
<organism evidence="5 6">
    <name type="scientific">Tunturiibacter gelidiferens</name>
    <dbReference type="NCBI Taxonomy" id="3069689"/>
    <lineage>
        <taxon>Bacteria</taxon>
        <taxon>Pseudomonadati</taxon>
        <taxon>Acidobacteriota</taxon>
        <taxon>Terriglobia</taxon>
        <taxon>Terriglobales</taxon>
        <taxon>Acidobacteriaceae</taxon>
        <taxon>Tunturiibacter</taxon>
    </lineage>
</organism>
<comment type="similarity">
    <text evidence="1">Belongs to the methyltransferase superfamily.</text>
</comment>
<gene>
    <name evidence="5" type="ORF">HDF14_003466</name>
</gene>
<evidence type="ECO:0000259" key="4">
    <source>
        <dbReference type="Pfam" id="PF08241"/>
    </source>
</evidence>
<keyword evidence="3" id="KW-0808">Transferase</keyword>
<dbReference type="GO" id="GO:0008757">
    <property type="term" value="F:S-adenosylmethionine-dependent methyltransferase activity"/>
    <property type="evidence" value="ECO:0007669"/>
    <property type="project" value="InterPro"/>
</dbReference>
<dbReference type="PANTHER" id="PTHR44942">
    <property type="entry name" value="METHYLTRANSF_11 DOMAIN-CONTAINING PROTEIN"/>
    <property type="match status" value="1"/>
</dbReference>
<protein>
    <submittedName>
        <fullName evidence="5">Ubiquinone/menaquinone biosynthesis C-methylase UbiE</fullName>
    </submittedName>
</protein>
<evidence type="ECO:0000256" key="2">
    <source>
        <dbReference type="ARBA" id="ARBA00022603"/>
    </source>
</evidence>
<dbReference type="Pfam" id="PF08241">
    <property type="entry name" value="Methyltransf_11"/>
    <property type="match status" value="1"/>
</dbReference>
<dbReference type="EMBL" id="JACHEB010000008">
    <property type="protein sequence ID" value="MBB5329837.1"/>
    <property type="molecule type" value="Genomic_DNA"/>
</dbReference>
<evidence type="ECO:0000256" key="1">
    <source>
        <dbReference type="ARBA" id="ARBA00008361"/>
    </source>
</evidence>
<keyword evidence="5" id="KW-0830">Ubiquinone</keyword>
<comment type="caution">
    <text evidence="5">The sequence shown here is derived from an EMBL/GenBank/DDBJ whole genome shotgun (WGS) entry which is preliminary data.</text>
</comment>
<dbReference type="PANTHER" id="PTHR44942:SF4">
    <property type="entry name" value="METHYLTRANSFERASE TYPE 11 DOMAIN-CONTAINING PROTEIN"/>
    <property type="match status" value="1"/>
</dbReference>
<dbReference type="CDD" id="cd02440">
    <property type="entry name" value="AdoMet_MTases"/>
    <property type="match status" value="1"/>
</dbReference>
<dbReference type="AlphaFoldDB" id="A0A9X0QG98"/>
<reference evidence="5 6" key="1">
    <citation type="submission" date="2020-08" db="EMBL/GenBank/DDBJ databases">
        <title>Genomic Encyclopedia of Type Strains, Phase IV (KMG-V): Genome sequencing to study the core and pangenomes of soil and plant-associated prokaryotes.</title>
        <authorList>
            <person name="Whitman W."/>
        </authorList>
    </citation>
    <scope>NUCLEOTIDE SEQUENCE [LARGE SCALE GENOMIC DNA]</scope>
    <source>
        <strain evidence="5 6">X5P2</strain>
    </source>
</reference>
<dbReference type="RefSeq" id="WP_183978725.1">
    <property type="nucleotide sequence ID" value="NZ_JACHEB010000008.1"/>
</dbReference>
<name>A0A9X0QG98_9BACT</name>
<dbReference type="Proteomes" id="UP000535182">
    <property type="component" value="Unassembled WGS sequence"/>
</dbReference>
<sequence length="254" mass="28533">MSENTERFTGRVKDYERYRLRYPKEIVEILVARCGLRLDHLVADVGAGTGMLAELFLEHGNAVIAIEPNDEMREACERLASAWPGLMVKKATAEDTGLEDGSVDFLAVGRAFHWFNVAKAAKEFRRILRAGGWVVIASNSRVREDSPMSLAYEDLLREHGTDYEANQERYESIGRVTQFFAGGELFREEIYGEQRLTLEELVGQTQSLSVTPEPGHAKYEGMQEALRAFFAKRQVDGIVGMKTVCRVACGRFAS</sequence>
<dbReference type="GO" id="GO:0032259">
    <property type="term" value="P:methylation"/>
    <property type="evidence" value="ECO:0007669"/>
    <property type="project" value="UniProtKB-KW"/>
</dbReference>
<evidence type="ECO:0000256" key="3">
    <source>
        <dbReference type="ARBA" id="ARBA00022679"/>
    </source>
</evidence>
<dbReference type="InterPro" id="IPR051052">
    <property type="entry name" value="Diverse_substrate_MTase"/>
</dbReference>
<evidence type="ECO:0000313" key="5">
    <source>
        <dbReference type="EMBL" id="MBB5329837.1"/>
    </source>
</evidence>
<dbReference type="SUPFAM" id="SSF53335">
    <property type="entry name" value="S-adenosyl-L-methionine-dependent methyltransferases"/>
    <property type="match status" value="1"/>
</dbReference>
<dbReference type="InterPro" id="IPR029063">
    <property type="entry name" value="SAM-dependent_MTases_sf"/>
</dbReference>
<keyword evidence="6" id="KW-1185">Reference proteome</keyword>
<dbReference type="Gene3D" id="3.40.50.150">
    <property type="entry name" value="Vaccinia Virus protein VP39"/>
    <property type="match status" value="1"/>
</dbReference>
<evidence type="ECO:0000313" key="6">
    <source>
        <dbReference type="Proteomes" id="UP000535182"/>
    </source>
</evidence>
<feature type="domain" description="Methyltransferase type 11" evidence="4">
    <location>
        <begin position="44"/>
        <end position="136"/>
    </location>
</feature>